<name>A0ABN7SLK1_OIKDI</name>
<dbReference type="InterPro" id="IPR050373">
    <property type="entry name" value="Fibrinogen_C-term_domain"/>
</dbReference>
<feature type="domain" description="Fibrinogen C-terminal" evidence="3">
    <location>
        <begin position="45"/>
        <end position="371"/>
    </location>
</feature>
<dbReference type="EMBL" id="OU015569">
    <property type="protein sequence ID" value="CAG5098651.1"/>
    <property type="molecule type" value="Genomic_DNA"/>
</dbReference>
<protein>
    <submittedName>
        <fullName evidence="4">Oidioi.mRNA.OKI2018_I69.XSR.g15859.t1.cds</fullName>
    </submittedName>
</protein>
<dbReference type="PANTHER" id="PTHR19143:SF444">
    <property type="entry name" value="PROTEIN SCABROUS"/>
    <property type="match status" value="1"/>
</dbReference>
<dbReference type="Gene3D" id="3.90.215.10">
    <property type="entry name" value="Gamma Fibrinogen, chain A, domain 1"/>
    <property type="match status" value="1"/>
</dbReference>
<keyword evidence="5" id="KW-1185">Reference proteome</keyword>
<sequence length="381" mass="43588">MWPKFIFFLLLPSATPRPTTKTTTKSDEPELPLNTRAYWKGPTSDPQGKYPRSCQDILVDAAKGPHCKLPEAGKYIIQPRPGLMPKWVDCMFDPERAYTVIQSRYVGEVCFNRNWDDYVMGFGCPVGVGESPDWYNDYRRGNDGLDPNRKVSVPDSNTSMCKKPYYSPYHSDDGSYTPDDYPNTYRGPNPQRTFMLPECNGEQWLGLEYQYFVQKSHGEGGSRLVAYIASDRKTYQYVTYEKFMIGNWQKDYAIKEIDGFDEDLVDITDMFQFSGNSLLGAKFSTADRDNDGTEQRNCASESESGWWFNDCNPSKVNLNGMYHGSASVPVEHDVKTGLPIQPTPNDGIFWKNPNRKWESLRMTKILIGPTETVDFPCLYEE</sequence>
<dbReference type="InterPro" id="IPR036056">
    <property type="entry name" value="Fibrinogen-like_C"/>
</dbReference>
<feature type="signal peptide" evidence="2">
    <location>
        <begin position="1"/>
        <end position="16"/>
    </location>
</feature>
<evidence type="ECO:0000313" key="5">
    <source>
        <dbReference type="Proteomes" id="UP001158576"/>
    </source>
</evidence>
<keyword evidence="2" id="KW-0732">Signal</keyword>
<reference evidence="4 5" key="1">
    <citation type="submission" date="2021-04" db="EMBL/GenBank/DDBJ databases">
        <authorList>
            <person name="Bliznina A."/>
        </authorList>
    </citation>
    <scope>NUCLEOTIDE SEQUENCE [LARGE SCALE GENOMIC DNA]</scope>
</reference>
<dbReference type="Proteomes" id="UP001158576">
    <property type="component" value="Chromosome XSR"/>
</dbReference>
<gene>
    <name evidence="4" type="ORF">OKIOD_LOCUS7417</name>
</gene>
<dbReference type="Pfam" id="PF00147">
    <property type="entry name" value="Fibrinogen_C"/>
    <property type="match status" value="2"/>
</dbReference>
<dbReference type="PROSITE" id="PS51406">
    <property type="entry name" value="FIBRINOGEN_C_2"/>
    <property type="match status" value="1"/>
</dbReference>
<feature type="region of interest" description="Disordered" evidence="1">
    <location>
        <begin position="17"/>
        <end position="50"/>
    </location>
</feature>
<dbReference type="SUPFAM" id="SSF56496">
    <property type="entry name" value="Fibrinogen C-terminal domain-like"/>
    <property type="match status" value="1"/>
</dbReference>
<feature type="chain" id="PRO_5045672698" evidence="2">
    <location>
        <begin position="17"/>
        <end position="381"/>
    </location>
</feature>
<dbReference type="InterPro" id="IPR002181">
    <property type="entry name" value="Fibrinogen_a/b/g_C_dom"/>
</dbReference>
<organism evidence="4 5">
    <name type="scientific">Oikopleura dioica</name>
    <name type="common">Tunicate</name>
    <dbReference type="NCBI Taxonomy" id="34765"/>
    <lineage>
        <taxon>Eukaryota</taxon>
        <taxon>Metazoa</taxon>
        <taxon>Chordata</taxon>
        <taxon>Tunicata</taxon>
        <taxon>Appendicularia</taxon>
        <taxon>Copelata</taxon>
        <taxon>Oikopleuridae</taxon>
        <taxon>Oikopleura</taxon>
    </lineage>
</organism>
<dbReference type="SMART" id="SM00186">
    <property type="entry name" value="FBG"/>
    <property type="match status" value="1"/>
</dbReference>
<proteinExistence type="predicted"/>
<dbReference type="PANTHER" id="PTHR19143">
    <property type="entry name" value="FIBRINOGEN/TENASCIN/ANGIOPOEITIN"/>
    <property type="match status" value="1"/>
</dbReference>
<evidence type="ECO:0000256" key="1">
    <source>
        <dbReference type="SAM" id="MobiDB-lite"/>
    </source>
</evidence>
<evidence type="ECO:0000259" key="3">
    <source>
        <dbReference type="PROSITE" id="PS51406"/>
    </source>
</evidence>
<evidence type="ECO:0000256" key="2">
    <source>
        <dbReference type="SAM" id="SignalP"/>
    </source>
</evidence>
<dbReference type="InterPro" id="IPR014716">
    <property type="entry name" value="Fibrinogen_a/b/g_C_1"/>
</dbReference>
<evidence type="ECO:0000313" key="4">
    <source>
        <dbReference type="EMBL" id="CAG5098651.1"/>
    </source>
</evidence>
<accession>A0ABN7SLK1</accession>